<reference evidence="2 3" key="1">
    <citation type="submission" date="2016-10" db="EMBL/GenBank/DDBJ databases">
        <authorList>
            <person name="de Groot N.N."/>
        </authorList>
    </citation>
    <scope>NUCLEOTIDE SEQUENCE [LARGE SCALE GENOMIC DNA]</scope>
    <source>
        <strain evidence="2 3">CGMCC 1.10434</strain>
    </source>
</reference>
<gene>
    <name evidence="2" type="ORF">SAMN04488134_10312</name>
</gene>
<keyword evidence="1" id="KW-0812">Transmembrane</keyword>
<keyword evidence="3" id="KW-1185">Reference proteome</keyword>
<accession>A0A1H8KYD0</accession>
<dbReference type="Pfam" id="PF14146">
    <property type="entry name" value="DUF4305"/>
    <property type="match status" value="1"/>
</dbReference>
<proteinExistence type="predicted"/>
<sequence length="69" mass="8037">MRISPLHHACFYFIVGSVFLYFAFQSIEATVLNPITILLALVTSFNYGLTVRLIKLHFKIKQYKKNTKK</sequence>
<feature type="transmembrane region" description="Helical" evidence="1">
    <location>
        <begin position="9"/>
        <end position="27"/>
    </location>
</feature>
<organism evidence="2 3">
    <name type="scientific">Amphibacillus marinus</name>
    <dbReference type="NCBI Taxonomy" id="872970"/>
    <lineage>
        <taxon>Bacteria</taxon>
        <taxon>Bacillati</taxon>
        <taxon>Bacillota</taxon>
        <taxon>Bacilli</taxon>
        <taxon>Bacillales</taxon>
        <taxon>Bacillaceae</taxon>
        <taxon>Amphibacillus</taxon>
    </lineage>
</organism>
<dbReference type="EMBL" id="FODJ01000003">
    <property type="protein sequence ID" value="SEN97895.1"/>
    <property type="molecule type" value="Genomic_DNA"/>
</dbReference>
<name>A0A1H8KYD0_9BACI</name>
<dbReference type="Proteomes" id="UP000199300">
    <property type="component" value="Unassembled WGS sequence"/>
</dbReference>
<evidence type="ECO:0008006" key="4">
    <source>
        <dbReference type="Google" id="ProtNLM"/>
    </source>
</evidence>
<evidence type="ECO:0000256" key="1">
    <source>
        <dbReference type="SAM" id="Phobius"/>
    </source>
</evidence>
<dbReference type="RefSeq" id="WP_091495736.1">
    <property type="nucleotide sequence ID" value="NZ_FODJ01000003.1"/>
</dbReference>
<dbReference type="OrthoDB" id="2355666at2"/>
<dbReference type="AlphaFoldDB" id="A0A1H8KYD0"/>
<dbReference type="InterPro" id="IPR025426">
    <property type="entry name" value="DUF4305"/>
</dbReference>
<evidence type="ECO:0000313" key="2">
    <source>
        <dbReference type="EMBL" id="SEN97895.1"/>
    </source>
</evidence>
<dbReference type="STRING" id="872970.SAMN04488134_10312"/>
<protein>
    <recommendedName>
        <fullName evidence="4">DUF4305 domain-containing protein</fullName>
    </recommendedName>
</protein>
<keyword evidence="1" id="KW-0472">Membrane</keyword>
<keyword evidence="1" id="KW-1133">Transmembrane helix</keyword>
<feature type="transmembrane region" description="Helical" evidence="1">
    <location>
        <begin position="33"/>
        <end position="54"/>
    </location>
</feature>
<evidence type="ECO:0000313" key="3">
    <source>
        <dbReference type="Proteomes" id="UP000199300"/>
    </source>
</evidence>